<protein>
    <submittedName>
        <fullName evidence="2">Uncharacterized protein</fullName>
    </submittedName>
</protein>
<gene>
    <name evidence="2" type="ORF">H5410_027582</name>
</gene>
<feature type="compositionally biased region" description="Acidic residues" evidence="1">
    <location>
        <begin position="27"/>
        <end position="38"/>
    </location>
</feature>
<dbReference type="OrthoDB" id="1305709at2759"/>
<dbReference type="EMBL" id="JACXVP010000005">
    <property type="protein sequence ID" value="KAG5606090.1"/>
    <property type="molecule type" value="Genomic_DNA"/>
</dbReference>
<name>A0A9J5Z093_SOLCO</name>
<reference evidence="2 3" key="1">
    <citation type="submission" date="2020-09" db="EMBL/GenBank/DDBJ databases">
        <title>De no assembly of potato wild relative species, Solanum commersonii.</title>
        <authorList>
            <person name="Cho K."/>
        </authorList>
    </citation>
    <scope>NUCLEOTIDE SEQUENCE [LARGE SCALE GENOMIC DNA]</scope>
    <source>
        <strain evidence="2">LZ3.2</strain>
        <tissue evidence="2">Leaf</tissue>
    </source>
</reference>
<feature type="region of interest" description="Disordered" evidence="1">
    <location>
        <begin position="1"/>
        <end position="50"/>
    </location>
</feature>
<evidence type="ECO:0000256" key="1">
    <source>
        <dbReference type="SAM" id="MobiDB-lite"/>
    </source>
</evidence>
<comment type="caution">
    <text evidence="2">The sequence shown here is derived from an EMBL/GenBank/DDBJ whole genome shotgun (WGS) entry which is preliminary data.</text>
</comment>
<sequence length="166" mass="18838">MGPLINVPPDKRSENCQMNKGPLTDEYAIDNSEDELDVDNQSLRDPDEDDETSELLIRAFSPHSDKSFADEVHQVANKQGLSPRAIHHDKLQFKHQDINTTTDPYLSSSFNGGQLSTTMKHTNYYYKLHQYSFVGTFGRIVALVNTEAKRLMLVESNMQSTRTTTN</sequence>
<keyword evidence="3" id="KW-1185">Reference proteome</keyword>
<organism evidence="2 3">
    <name type="scientific">Solanum commersonii</name>
    <name type="common">Commerson's wild potato</name>
    <name type="synonym">Commerson's nightshade</name>
    <dbReference type="NCBI Taxonomy" id="4109"/>
    <lineage>
        <taxon>Eukaryota</taxon>
        <taxon>Viridiplantae</taxon>
        <taxon>Streptophyta</taxon>
        <taxon>Embryophyta</taxon>
        <taxon>Tracheophyta</taxon>
        <taxon>Spermatophyta</taxon>
        <taxon>Magnoliopsida</taxon>
        <taxon>eudicotyledons</taxon>
        <taxon>Gunneridae</taxon>
        <taxon>Pentapetalae</taxon>
        <taxon>asterids</taxon>
        <taxon>lamiids</taxon>
        <taxon>Solanales</taxon>
        <taxon>Solanaceae</taxon>
        <taxon>Solanoideae</taxon>
        <taxon>Solaneae</taxon>
        <taxon>Solanum</taxon>
    </lineage>
</organism>
<evidence type="ECO:0000313" key="3">
    <source>
        <dbReference type="Proteomes" id="UP000824120"/>
    </source>
</evidence>
<dbReference type="Proteomes" id="UP000824120">
    <property type="component" value="Chromosome 5"/>
</dbReference>
<accession>A0A9J5Z093</accession>
<evidence type="ECO:0000313" key="2">
    <source>
        <dbReference type="EMBL" id="KAG5606090.1"/>
    </source>
</evidence>
<dbReference type="AlphaFoldDB" id="A0A9J5Z093"/>
<proteinExistence type="predicted"/>